<proteinExistence type="predicted"/>
<dbReference type="EMBL" id="BTRK01000003">
    <property type="protein sequence ID" value="GMR44382.1"/>
    <property type="molecule type" value="Genomic_DNA"/>
</dbReference>
<reference evidence="2" key="1">
    <citation type="submission" date="2022-10" db="EMBL/GenBank/DDBJ databases">
        <title>Genome assembly of Pristionchus species.</title>
        <authorList>
            <person name="Yoshida K."/>
            <person name="Sommer R.J."/>
        </authorList>
    </citation>
    <scope>NUCLEOTIDE SEQUENCE [LARGE SCALE GENOMIC DNA]</scope>
    <source>
        <strain evidence="2">RS5460</strain>
    </source>
</reference>
<dbReference type="AlphaFoldDB" id="A0AAN4ZTV2"/>
<comment type="caution">
    <text evidence="1">The sequence shown here is derived from an EMBL/GenBank/DDBJ whole genome shotgun (WGS) entry which is preliminary data.</text>
</comment>
<dbReference type="Proteomes" id="UP001328107">
    <property type="component" value="Unassembled WGS sequence"/>
</dbReference>
<gene>
    <name evidence="1" type="ORF">PMAYCL1PPCAC_14577</name>
</gene>
<evidence type="ECO:0000313" key="1">
    <source>
        <dbReference type="EMBL" id="GMR44382.1"/>
    </source>
</evidence>
<keyword evidence="2" id="KW-1185">Reference proteome</keyword>
<feature type="non-terminal residue" evidence="1">
    <location>
        <position position="1"/>
    </location>
</feature>
<dbReference type="SUPFAM" id="SSF50978">
    <property type="entry name" value="WD40 repeat-like"/>
    <property type="match status" value="1"/>
</dbReference>
<evidence type="ECO:0000313" key="2">
    <source>
        <dbReference type="Proteomes" id="UP001328107"/>
    </source>
</evidence>
<name>A0AAN4ZTV2_9BILA</name>
<evidence type="ECO:0008006" key="3">
    <source>
        <dbReference type="Google" id="ProtNLM"/>
    </source>
</evidence>
<dbReference type="Gene3D" id="2.130.10.10">
    <property type="entry name" value="YVTN repeat-like/Quinoprotein amine dehydrogenase"/>
    <property type="match status" value="1"/>
</dbReference>
<dbReference type="PANTHER" id="PTHR14593">
    <property type="entry name" value="WD REPEAT-CONTAINING PROTEIN 11"/>
    <property type="match status" value="1"/>
</dbReference>
<dbReference type="InterPro" id="IPR015943">
    <property type="entry name" value="WD40/YVTN_repeat-like_dom_sf"/>
</dbReference>
<sequence>NERGLIAFTSHLVITIVDPWTLQRIQVLELPNCAICELHWCPSRRFLDEGESSLLASADISGEIVISDIITAQAHARLRIAGAQVHSIWWFAWKDTIRDFILALHSKGQLVLWNADTNNKV</sequence>
<dbReference type="PANTHER" id="PTHR14593:SF5">
    <property type="entry name" value="WD REPEAT-CONTAINING PROTEIN 11"/>
    <property type="match status" value="1"/>
</dbReference>
<dbReference type="GO" id="GO:0005737">
    <property type="term" value="C:cytoplasm"/>
    <property type="evidence" value="ECO:0007669"/>
    <property type="project" value="TreeGrafter"/>
</dbReference>
<dbReference type="InterPro" id="IPR036322">
    <property type="entry name" value="WD40_repeat_dom_sf"/>
</dbReference>
<protein>
    <recommendedName>
        <fullName evidence="3">WD40 domain-containing protein</fullName>
    </recommendedName>
</protein>
<accession>A0AAN4ZTV2</accession>
<organism evidence="1 2">
    <name type="scientific">Pristionchus mayeri</name>
    <dbReference type="NCBI Taxonomy" id="1317129"/>
    <lineage>
        <taxon>Eukaryota</taxon>
        <taxon>Metazoa</taxon>
        <taxon>Ecdysozoa</taxon>
        <taxon>Nematoda</taxon>
        <taxon>Chromadorea</taxon>
        <taxon>Rhabditida</taxon>
        <taxon>Rhabditina</taxon>
        <taxon>Diplogasteromorpha</taxon>
        <taxon>Diplogasteroidea</taxon>
        <taxon>Neodiplogasteridae</taxon>
        <taxon>Pristionchus</taxon>
    </lineage>
</organism>
<dbReference type="InterPro" id="IPR039694">
    <property type="entry name" value="WDR11"/>
</dbReference>